<sequence>MSSSLDSELPRMLSESPPPHNFKAVLVPGEPGRTIQCGKRRRKRRSIYATKPEQVDDRLRSAQITLHDSERRLELTEENYAFAKQALERAQQMFKGTEVEFSRAINEKNNAKRSVEGLKRVKKASNAIHKRMKCRADIADLKEKLRKAEVDFLKWDELVLESVEETEAYDLESLLGAK</sequence>
<name>A0A8H4WQ96_9HYPO</name>
<evidence type="ECO:0000313" key="3">
    <source>
        <dbReference type="EMBL" id="KAF4946803.1"/>
    </source>
</evidence>
<dbReference type="AlphaFoldDB" id="A0A8H4WQ96"/>
<evidence type="ECO:0000313" key="4">
    <source>
        <dbReference type="Proteomes" id="UP000622797"/>
    </source>
</evidence>
<feature type="region of interest" description="Disordered" evidence="2">
    <location>
        <begin position="1"/>
        <end position="47"/>
    </location>
</feature>
<evidence type="ECO:0000256" key="1">
    <source>
        <dbReference type="SAM" id="Coils"/>
    </source>
</evidence>
<comment type="caution">
    <text evidence="3">The sequence shown here is derived from an EMBL/GenBank/DDBJ whole genome shotgun (WGS) entry which is preliminary data.</text>
</comment>
<reference evidence="3" key="2">
    <citation type="submission" date="2020-05" db="EMBL/GenBank/DDBJ databases">
        <authorList>
            <person name="Kim H.-S."/>
            <person name="Proctor R.H."/>
            <person name="Brown D.W."/>
        </authorList>
    </citation>
    <scope>NUCLEOTIDE SEQUENCE</scope>
    <source>
        <strain evidence="3">NRRL 20472</strain>
    </source>
</reference>
<dbReference type="Proteomes" id="UP000622797">
    <property type="component" value="Unassembled WGS sequence"/>
</dbReference>
<protein>
    <submittedName>
        <fullName evidence="3">Uncharacterized protein</fullName>
    </submittedName>
</protein>
<accession>A0A8H4WQ96</accession>
<keyword evidence="1" id="KW-0175">Coiled coil</keyword>
<organism evidence="3 4">
    <name type="scientific">Fusarium sarcochroum</name>
    <dbReference type="NCBI Taxonomy" id="1208366"/>
    <lineage>
        <taxon>Eukaryota</taxon>
        <taxon>Fungi</taxon>
        <taxon>Dikarya</taxon>
        <taxon>Ascomycota</taxon>
        <taxon>Pezizomycotina</taxon>
        <taxon>Sordariomycetes</taxon>
        <taxon>Hypocreomycetidae</taxon>
        <taxon>Hypocreales</taxon>
        <taxon>Nectriaceae</taxon>
        <taxon>Fusarium</taxon>
        <taxon>Fusarium lateritium species complex</taxon>
    </lineage>
</organism>
<reference evidence="3" key="1">
    <citation type="journal article" date="2020" name="BMC Genomics">
        <title>Correction to: Identification and distribution of gene clusters required for synthesis of sphingolipid metabolism inhibitors in diverse species of the filamentous fungus Fusarium.</title>
        <authorList>
            <person name="Kim H.S."/>
            <person name="Lohmar J.M."/>
            <person name="Busman M."/>
            <person name="Brown D.W."/>
            <person name="Naumann T.A."/>
            <person name="Divon H.H."/>
            <person name="Lysoe E."/>
            <person name="Uhlig S."/>
            <person name="Proctor R.H."/>
        </authorList>
    </citation>
    <scope>NUCLEOTIDE SEQUENCE</scope>
    <source>
        <strain evidence="3">NRRL 20472</strain>
    </source>
</reference>
<gene>
    <name evidence="3" type="ORF">FSARC_14113</name>
</gene>
<evidence type="ECO:0000256" key="2">
    <source>
        <dbReference type="SAM" id="MobiDB-lite"/>
    </source>
</evidence>
<dbReference type="EMBL" id="JABEXW010001140">
    <property type="protein sequence ID" value="KAF4946803.1"/>
    <property type="molecule type" value="Genomic_DNA"/>
</dbReference>
<keyword evidence="4" id="KW-1185">Reference proteome</keyword>
<proteinExistence type="predicted"/>
<feature type="coiled-coil region" evidence="1">
    <location>
        <begin position="59"/>
        <end position="93"/>
    </location>
</feature>